<feature type="region of interest" description="Disordered" evidence="1">
    <location>
        <begin position="1"/>
        <end position="43"/>
    </location>
</feature>
<reference evidence="2" key="2">
    <citation type="submission" date="2025-08" db="UniProtKB">
        <authorList>
            <consortium name="Ensembl"/>
        </authorList>
    </citation>
    <scope>IDENTIFICATION</scope>
</reference>
<dbReference type="InParanoid" id="A0A2I3SIC0"/>
<dbReference type="EMBL" id="AACZ04001965">
    <property type="status" value="NOT_ANNOTATED_CDS"/>
    <property type="molecule type" value="Genomic_DNA"/>
</dbReference>
<reference evidence="2 3" key="1">
    <citation type="journal article" date="2005" name="Nature">
        <title>Initial sequence of the chimpanzee genome and comparison with the human genome.</title>
        <authorList>
            <consortium name="Chimpanzee sequencing and analysis consortium"/>
        </authorList>
    </citation>
    <scope>NUCLEOTIDE SEQUENCE [LARGE SCALE GENOMIC DNA]</scope>
</reference>
<name>A0A2I3SIC0_PANTR</name>
<evidence type="ECO:0000256" key="1">
    <source>
        <dbReference type="SAM" id="MobiDB-lite"/>
    </source>
</evidence>
<sequence length="99" mass="11585">MEKTTSRSEAQGHHKPRRPEARPERHRQAEEWTEDQQRSLEDESQLCKELPRVFLPQKFHLATEMALALGLERGGDELLMAMTFSQHVLPVLPRVEMRL</sequence>
<dbReference type="Proteomes" id="UP000002277">
    <property type="component" value="Chromosome 2A"/>
</dbReference>
<dbReference type="GeneTree" id="ENSGT01020000232585"/>
<organism evidence="2 3">
    <name type="scientific">Pan troglodytes</name>
    <name type="common">Chimpanzee</name>
    <dbReference type="NCBI Taxonomy" id="9598"/>
    <lineage>
        <taxon>Eukaryota</taxon>
        <taxon>Metazoa</taxon>
        <taxon>Chordata</taxon>
        <taxon>Craniata</taxon>
        <taxon>Vertebrata</taxon>
        <taxon>Euteleostomi</taxon>
        <taxon>Mammalia</taxon>
        <taxon>Eutheria</taxon>
        <taxon>Euarchontoglires</taxon>
        <taxon>Primates</taxon>
        <taxon>Haplorrhini</taxon>
        <taxon>Catarrhini</taxon>
        <taxon>Hominidae</taxon>
        <taxon>Pan</taxon>
    </lineage>
</organism>
<evidence type="ECO:0000313" key="3">
    <source>
        <dbReference type="Proteomes" id="UP000002277"/>
    </source>
</evidence>
<dbReference type="Ensembl" id="ENSPTRT00000107180.1">
    <property type="protein sequence ID" value="ENSPTRP00000076754.1"/>
    <property type="gene ID" value="ENSPTRG00000044946.1"/>
</dbReference>
<protein>
    <submittedName>
        <fullName evidence="2">Uncharacterized protein</fullName>
    </submittedName>
</protein>
<proteinExistence type="predicted"/>
<accession>A0A2I3SIC0</accession>
<keyword evidence="3" id="KW-1185">Reference proteome</keyword>
<evidence type="ECO:0000313" key="2">
    <source>
        <dbReference type="Ensembl" id="ENSPTRP00000076754.1"/>
    </source>
</evidence>
<dbReference type="OMA" id="PRVEMRL"/>
<dbReference type="Bgee" id="ENSPTRG00000044946">
    <property type="expression patterns" value="Expressed in thymus and 2 other cell types or tissues"/>
</dbReference>
<dbReference type="AlphaFoldDB" id="A0A2I3SIC0"/>
<reference evidence="2" key="3">
    <citation type="submission" date="2025-09" db="UniProtKB">
        <authorList>
            <consortium name="Ensembl"/>
        </authorList>
    </citation>
    <scope>IDENTIFICATION</scope>
</reference>